<feature type="transmembrane region" description="Helical" evidence="11">
    <location>
        <begin position="339"/>
        <end position="358"/>
    </location>
</feature>
<feature type="transmembrane region" description="Helical" evidence="11">
    <location>
        <begin position="144"/>
        <end position="167"/>
    </location>
</feature>
<proteinExistence type="inferred from homology"/>
<keyword evidence="6 11" id="KW-0472">Membrane</keyword>
<dbReference type="PANTHER" id="PTHR23501">
    <property type="entry name" value="MAJOR FACILITATOR SUPERFAMILY"/>
    <property type="match status" value="1"/>
</dbReference>
<dbReference type="InParanoid" id="A0A084QYB6"/>
<feature type="compositionally biased region" description="Basic and acidic residues" evidence="10">
    <location>
        <begin position="1"/>
        <end position="19"/>
    </location>
</feature>
<dbReference type="InterPro" id="IPR036259">
    <property type="entry name" value="MFS_trans_sf"/>
</dbReference>
<dbReference type="CDD" id="cd17502">
    <property type="entry name" value="MFS_Azr1_MDR_like"/>
    <property type="match status" value="1"/>
</dbReference>
<dbReference type="FunCoup" id="A0A084QYB6">
    <property type="interactions" value="29"/>
</dbReference>
<organism evidence="13 14">
    <name type="scientific">Stachybotrys chlorohalonatus (strain IBT 40285)</name>
    <dbReference type="NCBI Taxonomy" id="1283841"/>
    <lineage>
        <taxon>Eukaryota</taxon>
        <taxon>Fungi</taxon>
        <taxon>Dikarya</taxon>
        <taxon>Ascomycota</taxon>
        <taxon>Pezizomycotina</taxon>
        <taxon>Sordariomycetes</taxon>
        <taxon>Hypocreomycetidae</taxon>
        <taxon>Hypocreales</taxon>
        <taxon>Stachybotryaceae</taxon>
        <taxon>Stachybotrys</taxon>
    </lineage>
</organism>
<feature type="domain" description="Major facilitator superfamily (MFS) profile" evidence="12">
    <location>
        <begin position="79"/>
        <end position="569"/>
    </location>
</feature>
<dbReference type="GO" id="GO:0022857">
    <property type="term" value="F:transmembrane transporter activity"/>
    <property type="evidence" value="ECO:0007669"/>
    <property type="project" value="InterPro"/>
</dbReference>
<name>A0A084QYB6_STAC4</name>
<keyword evidence="4 11" id="KW-0812">Transmembrane</keyword>
<evidence type="ECO:0000313" key="14">
    <source>
        <dbReference type="Proteomes" id="UP000028524"/>
    </source>
</evidence>
<evidence type="ECO:0000256" key="5">
    <source>
        <dbReference type="ARBA" id="ARBA00022989"/>
    </source>
</evidence>
<dbReference type="HOGENOM" id="CLU_000960_22_0_1"/>
<evidence type="ECO:0000256" key="1">
    <source>
        <dbReference type="ARBA" id="ARBA00004128"/>
    </source>
</evidence>
<dbReference type="Pfam" id="PF07690">
    <property type="entry name" value="MFS_1"/>
    <property type="match status" value="2"/>
</dbReference>
<comment type="similarity">
    <text evidence="2">Belongs to the major facilitator superfamily. TCR/Tet family.</text>
</comment>
<feature type="transmembrane region" description="Helical" evidence="11">
    <location>
        <begin position="293"/>
        <end position="318"/>
    </location>
</feature>
<dbReference type="FunFam" id="1.20.1720.10:FF:000014">
    <property type="entry name" value="MFS drug transporter, putative"/>
    <property type="match status" value="1"/>
</dbReference>
<dbReference type="EMBL" id="KL659658">
    <property type="protein sequence ID" value="KFA68951.1"/>
    <property type="molecule type" value="Genomic_DNA"/>
</dbReference>
<keyword evidence="5 11" id="KW-1133">Transmembrane helix</keyword>
<feature type="transmembrane region" description="Helical" evidence="11">
    <location>
        <begin position="403"/>
        <end position="421"/>
    </location>
</feature>
<accession>A0A084QYB6</accession>
<feature type="region of interest" description="Disordered" evidence="10">
    <location>
        <begin position="1"/>
        <end position="70"/>
    </location>
</feature>
<dbReference type="PROSITE" id="PS50850">
    <property type="entry name" value="MFS"/>
    <property type="match status" value="1"/>
</dbReference>
<evidence type="ECO:0000256" key="6">
    <source>
        <dbReference type="ARBA" id="ARBA00023136"/>
    </source>
</evidence>
<evidence type="ECO:0000256" key="2">
    <source>
        <dbReference type="ARBA" id="ARBA00007520"/>
    </source>
</evidence>
<dbReference type="Proteomes" id="UP000028524">
    <property type="component" value="Unassembled WGS sequence"/>
</dbReference>
<dbReference type="OMA" id="GVCFCHG"/>
<sequence>MDRDAEKIHHDDSISHSQREASSAASTTVFAADVGDRTTAEGPYPRLQDQKDDVPQQTSAPAPPSDTAPQRGKWQKAIIVVSLCAALFLAALDITIVTTALPTIAADLNSGAGYLWIGSAYLLTSAAFTPSWGKISDIWGRKPIVLLAAAIFFVGSTLAATSVNIAMLVAARAIQGVGGGGLVVLVNICISELVSMRDRGKYLGYVAIVWALASAIGPVLGGVFTARVSWRWCFYINLPITGVVFIVLYFMLHLDNPKTPMWDGLKAVDWLGTIAIVGGTLMLLLGLDLGGVSFSWSSATVVCLIVFGLFSAVLFVLVEWKFTKNPIMPLRIFKHISNSAALGVCFCHGYVFIAGSYYLPLYFQAVLGASPLLSGVYLLPYAVSFSVTSYATGLFIKKTGKYLPTVWFGISVMTLGFGLFIDLPSSPSWPRIVLYQLVAGFGVGQNLNSPLVALQAMVKPPDIATATATFFFTRVLSTSISVVIGGVIFQNEMERRYSYLRASLPEDVARGLTGSSAATSVGILAQLPDDQLQIARNAFYESIRVMWIMYVAFAALGMVISVFIGSHILTKEHTVAKTGLKQERPVAEPTEQERA</sequence>
<dbReference type="PANTHER" id="PTHR23501:SF102">
    <property type="entry name" value="DRUG TRANSPORTER, PUTATIVE (AFU_ORTHOLOGUE AFUA_3G08530)-RELATED"/>
    <property type="match status" value="1"/>
</dbReference>
<feature type="transmembrane region" description="Helical" evidence="11">
    <location>
        <begin position="232"/>
        <end position="252"/>
    </location>
</feature>
<gene>
    <name evidence="13" type="ORF">S40285_07013</name>
</gene>
<feature type="transmembrane region" description="Helical" evidence="11">
    <location>
        <begin position="113"/>
        <end position="132"/>
    </location>
</feature>
<evidence type="ECO:0000256" key="3">
    <source>
        <dbReference type="ARBA" id="ARBA00022448"/>
    </source>
</evidence>
<dbReference type="AlphaFoldDB" id="A0A084QYB6"/>
<feature type="transmembrane region" description="Helical" evidence="11">
    <location>
        <begin position="202"/>
        <end position="226"/>
    </location>
</feature>
<comment type="subcellular location">
    <subcellularLocation>
        <location evidence="1">Vacuole membrane</location>
        <topology evidence="1">Multi-pass membrane protein</topology>
    </subcellularLocation>
</comment>
<keyword evidence="3" id="KW-0813">Transport</keyword>
<dbReference type="InterPro" id="IPR020846">
    <property type="entry name" value="MFS_dom"/>
</dbReference>
<dbReference type="SUPFAM" id="SSF103473">
    <property type="entry name" value="MFS general substrate transporter"/>
    <property type="match status" value="2"/>
</dbReference>
<evidence type="ECO:0000256" key="10">
    <source>
        <dbReference type="SAM" id="MobiDB-lite"/>
    </source>
</evidence>
<evidence type="ECO:0000313" key="13">
    <source>
        <dbReference type="EMBL" id="KFA68951.1"/>
    </source>
</evidence>
<evidence type="ECO:0000256" key="11">
    <source>
        <dbReference type="SAM" id="Phobius"/>
    </source>
</evidence>
<dbReference type="FunFam" id="1.20.1250.20:FF:000196">
    <property type="entry name" value="MFS toxin efflux pump (AflT)"/>
    <property type="match status" value="1"/>
</dbReference>
<evidence type="ECO:0000259" key="12">
    <source>
        <dbReference type="PROSITE" id="PS50850"/>
    </source>
</evidence>
<evidence type="ECO:0000256" key="7">
    <source>
        <dbReference type="ARBA" id="ARBA00057269"/>
    </source>
</evidence>
<dbReference type="OrthoDB" id="10021397at2759"/>
<evidence type="ECO:0000256" key="9">
    <source>
        <dbReference type="ARBA" id="ARBA00083178"/>
    </source>
</evidence>
<reference evidence="13 14" key="1">
    <citation type="journal article" date="2014" name="BMC Genomics">
        <title>Comparative genome sequencing reveals chemotype-specific gene clusters in the toxigenic black mold Stachybotrys.</title>
        <authorList>
            <person name="Semeiks J."/>
            <person name="Borek D."/>
            <person name="Otwinowski Z."/>
            <person name="Grishin N.V."/>
        </authorList>
    </citation>
    <scope>NUCLEOTIDE SEQUENCE [LARGE SCALE GENOMIC DNA]</scope>
    <source>
        <strain evidence="13 14">IBT 40285</strain>
    </source>
</reference>
<feature type="transmembrane region" description="Helical" evidence="11">
    <location>
        <begin position="463"/>
        <end position="488"/>
    </location>
</feature>
<comment type="function">
    <text evidence="7">Efflux pump; part of the gene cluster that mediates the biosynthesis of dothistromin (DOTH), a polyketide toxin very similar in structure to the aflatoxin precursor, versicolorin B. One function of dotC may be to transport early-stage dothistromin biosynthetic intermediates from the cytoplasm into vacuoles, thereby affecting the rate of dothistromin production.</text>
</comment>
<protein>
    <recommendedName>
        <fullName evidence="8">Efflux pump dotC</fullName>
    </recommendedName>
    <alternativeName>
        <fullName evidence="9">Dothistromin biosynthesis protein C</fullName>
    </alternativeName>
</protein>
<dbReference type="GO" id="GO:0005886">
    <property type="term" value="C:plasma membrane"/>
    <property type="evidence" value="ECO:0007669"/>
    <property type="project" value="TreeGrafter"/>
</dbReference>
<feature type="transmembrane region" description="Helical" evidence="11">
    <location>
        <begin position="264"/>
        <end position="287"/>
    </location>
</feature>
<keyword evidence="14" id="KW-1185">Reference proteome</keyword>
<dbReference type="Gene3D" id="1.20.1720.10">
    <property type="entry name" value="Multidrug resistance protein D"/>
    <property type="match status" value="1"/>
</dbReference>
<evidence type="ECO:0000256" key="4">
    <source>
        <dbReference type="ARBA" id="ARBA00022692"/>
    </source>
</evidence>
<evidence type="ECO:0000256" key="8">
    <source>
        <dbReference type="ARBA" id="ARBA00069956"/>
    </source>
</evidence>
<dbReference type="Gene3D" id="1.20.1250.20">
    <property type="entry name" value="MFS general substrate transporter like domains"/>
    <property type="match status" value="1"/>
</dbReference>
<feature type="transmembrane region" description="Helical" evidence="11">
    <location>
        <begin position="378"/>
        <end position="396"/>
    </location>
</feature>
<feature type="transmembrane region" description="Helical" evidence="11">
    <location>
        <begin position="173"/>
        <end position="190"/>
    </location>
</feature>
<dbReference type="GO" id="GO:0005774">
    <property type="term" value="C:vacuolar membrane"/>
    <property type="evidence" value="ECO:0007669"/>
    <property type="project" value="UniProtKB-SubCell"/>
</dbReference>
<dbReference type="InterPro" id="IPR011701">
    <property type="entry name" value="MFS"/>
</dbReference>
<feature type="transmembrane region" description="Helical" evidence="11">
    <location>
        <begin position="77"/>
        <end position="101"/>
    </location>
</feature>
<feature type="transmembrane region" description="Helical" evidence="11">
    <location>
        <begin position="547"/>
        <end position="569"/>
    </location>
</feature>
<dbReference type="PRINTS" id="PR01036">
    <property type="entry name" value="TCRTETB"/>
</dbReference>